<dbReference type="InterPro" id="IPR036259">
    <property type="entry name" value="MFS_trans_sf"/>
</dbReference>
<dbReference type="KEGG" id="kbs:EPA93_11660"/>
<evidence type="ECO:0000256" key="5">
    <source>
        <dbReference type="ARBA" id="ARBA00023136"/>
    </source>
</evidence>
<proteinExistence type="predicted"/>
<dbReference type="GO" id="GO:0016020">
    <property type="term" value="C:membrane"/>
    <property type="evidence" value="ECO:0007669"/>
    <property type="project" value="UniProtKB-SubCell"/>
</dbReference>
<dbReference type="PANTHER" id="PTHR42718:SF9">
    <property type="entry name" value="MAJOR FACILITATOR SUPERFAMILY MULTIDRUG TRANSPORTER MFSC"/>
    <property type="match status" value="1"/>
</dbReference>
<keyword evidence="5 6" id="KW-0472">Membrane</keyword>
<keyword evidence="8" id="KW-1185">Reference proteome</keyword>
<evidence type="ECO:0000256" key="1">
    <source>
        <dbReference type="ARBA" id="ARBA00004141"/>
    </source>
</evidence>
<comment type="subcellular location">
    <subcellularLocation>
        <location evidence="1">Membrane</location>
        <topology evidence="1">Multi-pass membrane protein</topology>
    </subcellularLocation>
</comment>
<dbReference type="Proteomes" id="UP000290365">
    <property type="component" value="Chromosome"/>
</dbReference>
<dbReference type="OrthoDB" id="146360at2"/>
<dbReference type="SUPFAM" id="SSF103473">
    <property type="entry name" value="MFS general substrate transporter"/>
    <property type="match status" value="1"/>
</dbReference>
<dbReference type="PANTHER" id="PTHR42718">
    <property type="entry name" value="MAJOR FACILITATOR SUPERFAMILY MULTIDRUG TRANSPORTER MFSC"/>
    <property type="match status" value="1"/>
</dbReference>
<sequence length="86" mass="9146">MLPLRFFAIPTFSAVTIIGGVVNFGFYGFIFLLSLFFQDVQHKSALAAGLAFLPLTGSVIIANWLTGPLTGRFGPRLLMGVGLALG</sequence>
<evidence type="ECO:0000313" key="7">
    <source>
        <dbReference type="EMBL" id="QBD76624.1"/>
    </source>
</evidence>
<dbReference type="Gene3D" id="1.20.1250.20">
    <property type="entry name" value="MFS general substrate transporter like domains"/>
    <property type="match status" value="1"/>
</dbReference>
<name>A0A4P6JMZ2_KTERU</name>
<feature type="transmembrane region" description="Helical" evidence="6">
    <location>
        <begin position="6"/>
        <end position="33"/>
    </location>
</feature>
<dbReference type="AlphaFoldDB" id="A0A4P6JMZ2"/>
<protein>
    <recommendedName>
        <fullName evidence="9">MFS transporter</fullName>
    </recommendedName>
</protein>
<evidence type="ECO:0000256" key="3">
    <source>
        <dbReference type="ARBA" id="ARBA00022692"/>
    </source>
</evidence>
<accession>A0A4P6JMZ2</accession>
<evidence type="ECO:0000313" key="8">
    <source>
        <dbReference type="Proteomes" id="UP000290365"/>
    </source>
</evidence>
<evidence type="ECO:0008006" key="9">
    <source>
        <dbReference type="Google" id="ProtNLM"/>
    </source>
</evidence>
<feature type="transmembrane region" description="Helical" evidence="6">
    <location>
        <begin position="45"/>
        <end position="65"/>
    </location>
</feature>
<evidence type="ECO:0000256" key="4">
    <source>
        <dbReference type="ARBA" id="ARBA00022989"/>
    </source>
</evidence>
<dbReference type="RefSeq" id="WP_129887581.1">
    <property type="nucleotide sequence ID" value="NZ_CP035758.1"/>
</dbReference>
<keyword evidence="3 6" id="KW-0812">Transmembrane</keyword>
<dbReference type="EMBL" id="CP035758">
    <property type="protein sequence ID" value="QBD76624.1"/>
    <property type="molecule type" value="Genomic_DNA"/>
</dbReference>
<keyword evidence="4 6" id="KW-1133">Transmembrane helix</keyword>
<keyword evidence="2" id="KW-0813">Transport</keyword>
<evidence type="ECO:0000256" key="2">
    <source>
        <dbReference type="ARBA" id="ARBA00022448"/>
    </source>
</evidence>
<gene>
    <name evidence="7" type="ORF">EPA93_11660</name>
</gene>
<evidence type="ECO:0000256" key="6">
    <source>
        <dbReference type="SAM" id="Phobius"/>
    </source>
</evidence>
<reference evidence="7 8" key="1">
    <citation type="submission" date="2019-01" db="EMBL/GenBank/DDBJ databases">
        <title>Ktedonosporobacter rubrisoli SCAWS-G2.</title>
        <authorList>
            <person name="Huang Y."/>
            <person name="Yan B."/>
        </authorList>
    </citation>
    <scope>NUCLEOTIDE SEQUENCE [LARGE SCALE GENOMIC DNA]</scope>
    <source>
        <strain evidence="7 8">SCAWS-G2</strain>
    </source>
</reference>
<organism evidence="7 8">
    <name type="scientific">Ktedonosporobacter rubrisoli</name>
    <dbReference type="NCBI Taxonomy" id="2509675"/>
    <lineage>
        <taxon>Bacteria</taxon>
        <taxon>Bacillati</taxon>
        <taxon>Chloroflexota</taxon>
        <taxon>Ktedonobacteria</taxon>
        <taxon>Ktedonobacterales</taxon>
        <taxon>Ktedonosporobacteraceae</taxon>
        <taxon>Ktedonosporobacter</taxon>
    </lineage>
</organism>